<evidence type="ECO:0000256" key="9">
    <source>
        <dbReference type="ARBA" id="ARBA00023224"/>
    </source>
</evidence>
<keyword evidence="5 10" id="KW-0552">Olfaction</keyword>
<evidence type="ECO:0000256" key="8">
    <source>
        <dbReference type="ARBA" id="ARBA00023170"/>
    </source>
</evidence>
<feature type="transmembrane region" description="Helical" evidence="10">
    <location>
        <begin position="257"/>
        <end position="278"/>
    </location>
</feature>
<dbReference type="AlphaFoldDB" id="A0A4E0RQS4"/>
<sequence>MDFLPHTFAISTAGGLWRPLRWSSGLKKHVYDCYTFLILVIVYLFGLMEFVDAMCNFGNIEEMVSASFMLLTTGNAFCKALNMVNRRKDIINIFAILNDDVCRSKNQEEDEIQTKINIRIRNDATSYFCIVQCAVVMITISSVIQNVPDRTLPFKAWIPLNYSSDNVYWCFYYYQVIAHAEVAIISIAYDTMVHGIMLLTGAQLKIFKFRRENMPANLEEEQKKSNLSKVDLERKILKQSVWHHETILQFAMSSNEIFSTVIFIQYAVSSFVICISVYRLAGMALNNPELPFALIYLLCMVNQIFCFCWYGNEVILESLGIGEAIYKMDWPSLHLRTQKDLLMIFNCTIHPIVFTSGKILVLSLESFTAIMKLSYTAFNVLQQR</sequence>
<keyword evidence="9 10" id="KW-0807">Transducer</keyword>
<reference evidence="11" key="1">
    <citation type="submission" date="2019-02" db="EMBL/GenBank/DDBJ databases">
        <title>Genome of the parasitoid wasp Diachasma alloeum, an emerging model for ecological speciation and transitions to asexual reproduction.</title>
        <authorList>
            <person name="Robertson H.M."/>
            <person name="Walden K.K."/>
            <person name="Tvedte E.S."/>
            <person name="Hood G.R."/>
            <person name="Feder J.L."/>
            <person name="Forbes A.A."/>
            <person name="Logsdon J.M."/>
            <person name="Mcelroy K.E."/>
        </authorList>
    </citation>
    <scope>NUCLEOTIDE SEQUENCE [LARGE SCALE GENOMIC DNA]</scope>
    <source>
        <strain evidence="11">Michigan</strain>
    </source>
</reference>
<dbReference type="GO" id="GO:0007165">
    <property type="term" value="P:signal transduction"/>
    <property type="evidence" value="ECO:0007669"/>
    <property type="project" value="UniProtKB-KW"/>
</dbReference>
<evidence type="ECO:0000256" key="7">
    <source>
        <dbReference type="ARBA" id="ARBA00023136"/>
    </source>
</evidence>
<comment type="similarity">
    <text evidence="10">Belongs to the insect chemoreceptor superfamily. Heteromeric odorant receptor channel (TC 1.A.69) family.</text>
</comment>
<feature type="transmembrane region" description="Helical" evidence="10">
    <location>
        <begin position="63"/>
        <end position="81"/>
    </location>
</feature>
<gene>
    <name evidence="11" type="primary">Or108</name>
    <name evidence="11" type="ORF">DALL_DALL000364</name>
</gene>
<evidence type="ECO:0000256" key="4">
    <source>
        <dbReference type="ARBA" id="ARBA00022692"/>
    </source>
</evidence>
<dbReference type="EMBL" id="ML158846">
    <property type="protein sequence ID" value="THK33164.1"/>
    <property type="molecule type" value="Genomic_DNA"/>
</dbReference>
<evidence type="ECO:0000256" key="10">
    <source>
        <dbReference type="RuleBase" id="RU351113"/>
    </source>
</evidence>
<dbReference type="InterPro" id="IPR004117">
    <property type="entry name" value="7tm6_olfct_rcpt"/>
</dbReference>
<feature type="transmembrane region" description="Helical" evidence="10">
    <location>
        <begin position="171"/>
        <end position="189"/>
    </location>
</feature>
<evidence type="ECO:0000256" key="1">
    <source>
        <dbReference type="ARBA" id="ARBA00004651"/>
    </source>
</evidence>
<proteinExistence type="inferred from homology"/>
<evidence type="ECO:0000313" key="11">
    <source>
        <dbReference type="EMBL" id="THK33164.1"/>
    </source>
</evidence>
<keyword evidence="4 10" id="KW-0812">Transmembrane</keyword>
<dbReference type="GO" id="GO:0004984">
    <property type="term" value="F:olfactory receptor activity"/>
    <property type="evidence" value="ECO:0007669"/>
    <property type="project" value="InterPro"/>
</dbReference>
<feature type="transmembrane region" description="Helical" evidence="10">
    <location>
        <begin position="124"/>
        <end position="144"/>
    </location>
</feature>
<name>A0A4E0RQS4_9HYME</name>
<feature type="transmembrane region" description="Helical" evidence="10">
    <location>
        <begin position="31"/>
        <end position="51"/>
    </location>
</feature>
<dbReference type="GO" id="GO:0005549">
    <property type="term" value="F:odorant binding"/>
    <property type="evidence" value="ECO:0007669"/>
    <property type="project" value="InterPro"/>
</dbReference>
<dbReference type="PANTHER" id="PTHR21137">
    <property type="entry name" value="ODORANT RECEPTOR"/>
    <property type="match status" value="1"/>
</dbReference>
<comment type="caution">
    <text evidence="10">Lacks conserved residue(s) required for the propagation of feature annotation.</text>
</comment>
<keyword evidence="3 10" id="KW-0716">Sensory transduction</keyword>
<evidence type="ECO:0000256" key="6">
    <source>
        <dbReference type="ARBA" id="ARBA00022989"/>
    </source>
</evidence>
<keyword evidence="8 10" id="KW-0675">Receptor</keyword>
<dbReference type="GO" id="GO:0005886">
    <property type="term" value="C:plasma membrane"/>
    <property type="evidence" value="ECO:0007669"/>
    <property type="project" value="UniProtKB-SubCell"/>
</dbReference>
<comment type="subcellular location">
    <subcellularLocation>
        <location evidence="1 10">Cell membrane</location>
        <topology evidence="1 10">Multi-pass membrane protein</topology>
    </subcellularLocation>
</comment>
<dbReference type="OrthoDB" id="6597368at2759"/>
<organism evidence="11 12">
    <name type="scientific">Diachasma alloeum</name>
    <dbReference type="NCBI Taxonomy" id="454923"/>
    <lineage>
        <taxon>Eukaryota</taxon>
        <taxon>Metazoa</taxon>
        <taxon>Ecdysozoa</taxon>
        <taxon>Arthropoda</taxon>
        <taxon>Hexapoda</taxon>
        <taxon>Insecta</taxon>
        <taxon>Pterygota</taxon>
        <taxon>Neoptera</taxon>
        <taxon>Endopterygota</taxon>
        <taxon>Hymenoptera</taxon>
        <taxon>Apocrita</taxon>
        <taxon>Ichneumonoidea</taxon>
        <taxon>Braconidae</taxon>
        <taxon>Opiinae</taxon>
        <taxon>Diachasma</taxon>
    </lineage>
</organism>
<evidence type="ECO:0000256" key="2">
    <source>
        <dbReference type="ARBA" id="ARBA00022475"/>
    </source>
</evidence>
<evidence type="ECO:0000256" key="3">
    <source>
        <dbReference type="ARBA" id="ARBA00022606"/>
    </source>
</evidence>
<dbReference type="Pfam" id="PF02949">
    <property type="entry name" value="7tm_6"/>
    <property type="match status" value="1"/>
</dbReference>
<evidence type="ECO:0000313" key="12">
    <source>
        <dbReference type="Proteomes" id="UP000297026"/>
    </source>
</evidence>
<keyword evidence="2" id="KW-1003">Cell membrane</keyword>
<dbReference type="PANTHER" id="PTHR21137:SF35">
    <property type="entry name" value="ODORANT RECEPTOR 19A-RELATED"/>
    <property type="match status" value="1"/>
</dbReference>
<keyword evidence="12" id="KW-1185">Reference proteome</keyword>
<evidence type="ECO:0000256" key="5">
    <source>
        <dbReference type="ARBA" id="ARBA00022725"/>
    </source>
</evidence>
<keyword evidence="6 10" id="KW-1133">Transmembrane helix</keyword>
<keyword evidence="7 10" id="KW-0472">Membrane</keyword>
<accession>A0A4E0RQS4</accession>
<feature type="transmembrane region" description="Helical" evidence="10">
    <location>
        <begin position="290"/>
        <end position="310"/>
    </location>
</feature>
<dbReference type="Proteomes" id="UP000297026">
    <property type="component" value="Unassembled WGS sequence"/>
</dbReference>
<protein>
    <recommendedName>
        <fullName evidence="10">Odorant receptor</fullName>
    </recommendedName>
</protein>